<organism evidence="1 2">
    <name type="scientific">Alligator mississippiensis</name>
    <name type="common">American alligator</name>
    <dbReference type="NCBI Taxonomy" id="8496"/>
    <lineage>
        <taxon>Eukaryota</taxon>
        <taxon>Metazoa</taxon>
        <taxon>Chordata</taxon>
        <taxon>Craniata</taxon>
        <taxon>Vertebrata</taxon>
        <taxon>Euteleostomi</taxon>
        <taxon>Archelosauria</taxon>
        <taxon>Archosauria</taxon>
        <taxon>Crocodylia</taxon>
        <taxon>Alligatoridae</taxon>
        <taxon>Alligatorinae</taxon>
        <taxon>Alligator</taxon>
    </lineage>
</organism>
<protein>
    <submittedName>
        <fullName evidence="1">Uncharacterized protein</fullName>
    </submittedName>
</protein>
<evidence type="ECO:0000313" key="1">
    <source>
        <dbReference type="EMBL" id="KYO18255.1"/>
    </source>
</evidence>
<reference evidence="1 2" key="1">
    <citation type="journal article" date="2012" name="Genome Biol.">
        <title>Sequencing three crocodilian genomes to illuminate the evolution of archosaurs and amniotes.</title>
        <authorList>
            <person name="St John J.A."/>
            <person name="Braun E.L."/>
            <person name="Isberg S.R."/>
            <person name="Miles L.G."/>
            <person name="Chong A.Y."/>
            <person name="Gongora J."/>
            <person name="Dalzell P."/>
            <person name="Moran C."/>
            <person name="Bed'hom B."/>
            <person name="Abzhanov A."/>
            <person name="Burgess S.C."/>
            <person name="Cooksey A.M."/>
            <person name="Castoe T.A."/>
            <person name="Crawford N.G."/>
            <person name="Densmore L.D."/>
            <person name="Drew J.C."/>
            <person name="Edwards S.V."/>
            <person name="Faircloth B.C."/>
            <person name="Fujita M.K."/>
            <person name="Greenwold M.J."/>
            <person name="Hoffmann F.G."/>
            <person name="Howard J.M."/>
            <person name="Iguchi T."/>
            <person name="Janes D.E."/>
            <person name="Khan S.Y."/>
            <person name="Kohno S."/>
            <person name="de Koning A.J."/>
            <person name="Lance S.L."/>
            <person name="McCarthy F.M."/>
            <person name="McCormack J.E."/>
            <person name="Merchant M.E."/>
            <person name="Peterson D.G."/>
            <person name="Pollock D.D."/>
            <person name="Pourmand N."/>
            <person name="Raney B.J."/>
            <person name="Roessler K.A."/>
            <person name="Sanford J.R."/>
            <person name="Sawyer R.H."/>
            <person name="Schmidt C.J."/>
            <person name="Triplett E.W."/>
            <person name="Tuberville T.D."/>
            <person name="Venegas-Anaya M."/>
            <person name="Howard J.T."/>
            <person name="Jarvis E.D."/>
            <person name="Guillette L.J.Jr."/>
            <person name="Glenn T.C."/>
            <person name="Green R.E."/>
            <person name="Ray D.A."/>
        </authorList>
    </citation>
    <scope>NUCLEOTIDE SEQUENCE [LARGE SCALE GENOMIC DNA]</scope>
    <source>
        <strain evidence="1">KSC_2009_1</strain>
    </source>
</reference>
<comment type="caution">
    <text evidence="1">The sequence shown here is derived from an EMBL/GenBank/DDBJ whole genome shotgun (WGS) entry which is preliminary data.</text>
</comment>
<name>A0A151M165_ALLMI</name>
<evidence type="ECO:0000313" key="2">
    <source>
        <dbReference type="Proteomes" id="UP000050525"/>
    </source>
</evidence>
<proteinExistence type="predicted"/>
<keyword evidence="2" id="KW-1185">Reference proteome</keyword>
<accession>A0A151M165</accession>
<dbReference type="AlphaFoldDB" id="A0A151M165"/>
<gene>
    <name evidence="1" type="ORF">Y1Q_0011805</name>
</gene>
<sequence length="66" mass="7313">MQYNCNAMNSRVLSEPSNKGRCAMQLRSKRQGSRPSSQTLKPVHCKTQLGILDSAVCLDDGDQMEV</sequence>
<dbReference type="Proteomes" id="UP000050525">
    <property type="component" value="Unassembled WGS sequence"/>
</dbReference>
<dbReference type="EMBL" id="AKHW03006853">
    <property type="protein sequence ID" value="KYO18255.1"/>
    <property type="molecule type" value="Genomic_DNA"/>
</dbReference>